<dbReference type="Proteomes" id="UP000249390">
    <property type="component" value="Unassembled WGS sequence"/>
</dbReference>
<evidence type="ECO:0000313" key="1">
    <source>
        <dbReference type="EMBL" id="RAL39839.1"/>
    </source>
</evidence>
<dbReference type="InterPro" id="IPR011990">
    <property type="entry name" value="TPR-like_helical_dom_sf"/>
</dbReference>
<name>A0A328D675_9ASTE</name>
<evidence type="ECO:0000313" key="2">
    <source>
        <dbReference type="Proteomes" id="UP000249390"/>
    </source>
</evidence>
<sequence length="631" mass="71473">MEAKEPIVEFVTPKRSRLRRRPCDDFDSALSLSAKVRRINGVILAKAKPSYCLKRGIGSLQRDFTSLRSVHRKKLRQLLLMLLRRHNWTEASGVLSLLHRGTSKECAITKTQAKFSATLEILKHLKGDTISSRRIQNIYGMWMSKLGPMIKWPMKNKFAIQLEHTLFCLTSKEMDGAHQASLSLMQERGFEGDPVSNLVVGLTFYELWYSNLPQEMHLGEQREIECNTQPDRSQVNEVMSIVDSRSQGAYEGQEINSLTKHESNTSIQNGKENIEAGVDPFGKDLMDVENKPQRDAGNQELIVSLHSDERSELEKSNNSSPPSLSTFYTHGLSTLLLPVQFPQLDNLEELYDMHRQLRNDQYNSAVKFLSCALSSTPPVLEAFHPLIQLLLLGDKVKEALAMVDKISPDSSTPLHLRLKAQLLEHFDRNNYAKLATCFEDILQKDPTCEYSLGRLVCLYQKGDYSTEKLVEKIASNLDATCAKCNIWREFASLLLKRSQIEGDCVSVCADDDDDGPKQQPSEFVSSRVPEIFIAPGSGESWRLRCRWWLTRHFSKSILVSDIASGDLELLTYKAAASCHLYGREFGYVVQVNIENQIFIHPCQFLVCNISNVGLAQDDQLNSYLVPENFNS</sequence>
<comment type="caution">
    <text evidence="1">The sequence shown here is derived from an EMBL/GenBank/DDBJ whole genome shotgun (WGS) entry which is preliminary data.</text>
</comment>
<dbReference type="PANTHER" id="PTHR36720:SF1">
    <property type="entry name" value="TAF RNA POLYMERASE I SUBUNIT A"/>
    <property type="match status" value="1"/>
</dbReference>
<reference evidence="1 2" key="1">
    <citation type="submission" date="2018-06" db="EMBL/GenBank/DDBJ databases">
        <title>The Genome of Cuscuta australis (Dodder) Provides Insight into the Evolution of Plant Parasitism.</title>
        <authorList>
            <person name="Liu H."/>
        </authorList>
    </citation>
    <scope>NUCLEOTIDE SEQUENCE [LARGE SCALE GENOMIC DNA]</scope>
    <source>
        <strain evidence="2">cv. Yunnan</strain>
        <tissue evidence="1">Vines</tissue>
    </source>
</reference>
<keyword evidence="2" id="KW-1185">Reference proteome</keyword>
<dbReference type="EMBL" id="NQVE01000196">
    <property type="protein sequence ID" value="RAL39839.1"/>
    <property type="molecule type" value="Genomic_DNA"/>
</dbReference>
<proteinExistence type="predicted"/>
<dbReference type="Gene3D" id="1.25.40.10">
    <property type="entry name" value="Tetratricopeptide repeat domain"/>
    <property type="match status" value="1"/>
</dbReference>
<dbReference type="AlphaFoldDB" id="A0A328D675"/>
<dbReference type="InterPro" id="IPR039495">
    <property type="entry name" value="TAF1A"/>
</dbReference>
<dbReference type="Pfam" id="PF14929">
    <property type="entry name" value="TAF1_subA"/>
    <property type="match status" value="1"/>
</dbReference>
<accession>A0A328D675</accession>
<gene>
    <name evidence="1" type="ORF">DM860_013040</name>
</gene>
<protein>
    <submittedName>
        <fullName evidence="1">Uncharacterized protein</fullName>
    </submittedName>
</protein>
<organism evidence="1 2">
    <name type="scientific">Cuscuta australis</name>
    <dbReference type="NCBI Taxonomy" id="267555"/>
    <lineage>
        <taxon>Eukaryota</taxon>
        <taxon>Viridiplantae</taxon>
        <taxon>Streptophyta</taxon>
        <taxon>Embryophyta</taxon>
        <taxon>Tracheophyta</taxon>
        <taxon>Spermatophyta</taxon>
        <taxon>Magnoliopsida</taxon>
        <taxon>eudicotyledons</taxon>
        <taxon>Gunneridae</taxon>
        <taxon>Pentapetalae</taxon>
        <taxon>asterids</taxon>
        <taxon>lamiids</taxon>
        <taxon>Solanales</taxon>
        <taxon>Convolvulaceae</taxon>
        <taxon>Cuscuteae</taxon>
        <taxon>Cuscuta</taxon>
        <taxon>Cuscuta subgen. Grammica</taxon>
        <taxon>Cuscuta sect. Cleistogrammica</taxon>
    </lineage>
</organism>
<dbReference type="GO" id="GO:0006360">
    <property type="term" value="P:transcription by RNA polymerase I"/>
    <property type="evidence" value="ECO:0007669"/>
    <property type="project" value="InterPro"/>
</dbReference>
<dbReference type="PANTHER" id="PTHR36720">
    <property type="entry name" value="TAF RNA POLYMERASE I SUBUNIT A"/>
    <property type="match status" value="1"/>
</dbReference>
<dbReference type="GO" id="GO:0000120">
    <property type="term" value="C:RNA polymerase I transcription regulator complex"/>
    <property type="evidence" value="ECO:0007669"/>
    <property type="project" value="InterPro"/>
</dbReference>